<protein>
    <submittedName>
        <fullName evidence="1">Uncharacterized protein</fullName>
    </submittedName>
</protein>
<proteinExistence type="predicted"/>
<accession>A0A7S2WRB3</accession>
<dbReference type="EMBL" id="HBHK01023136">
    <property type="protein sequence ID" value="CAD9701540.1"/>
    <property type="molecule type" value="Transcribed_RNA"/>
</dbReference>
<reference evidence="1" key="1">
    <citation type="submission" date="2021-01" db="EMBL/GenBank/DDBJ databases">
        <authorList>
            <person name="Corre E."/>
            <person name="Pelletier E."/>
            <person name="Niang G."/>
            <person name="Scheremetjew M."/>
            <person name="Finn R."/>
            <person name="Kale V."/>
            <person name="Holt S."/>
            <person name="Cochrane G."/>
            <person name="Meng A."/>
            <person name="Brown T."/>
            <person name="Cohen L."/>
        </authorList>
    </citation>
    <scope>NUCLEOTIDE SEQUENCE</scope>
    <source>
        <strain evidence="1">NY070348D</strain>
    </source>
</reference>
<dbReference type="SUPFAM" id="SSF51445">
    <property type="entry name" value="(Trans)glycosidases"/>
    <property type="match status" value="1"/>
</dbReference>
<dbReference type="InterPro" id="IPR017853">
    <property type="entry name" value="GH"/>
</dbReference>
<dbReference type="AlphaFoldDB" id="A0A7S2WRB3"/>
<name>A0A7S2WRB3_9STRA</name>
<gene>
    <name evidence="1" type="ORF">QSP1433_LOCUS14627</name>
</gene>
<sequence length="409" mass="47558">MIDDMEEAKSVRPTMPVMAYLNSGINFPQFHRLFCSLQKAAKELGHDIDHPNLHNSYHTVKKNGRTFYDCNNLEGEPLYKDRKNIDLFDFRKEYVRDKFLEYVQLIKDSGFEGLFLDRGDMNCIKGRGCRKNFVAKDKAFSSRRQAREWDQYHMQVLRDAQEIFGDEYPAIANNIIVDGVGGRQHERFLMGEWHMNIPQTIRELLDAGKKGLVVQAFANPCSHDDVKITLPSGETRPQYTGRFMRINTLAAFFIGQCKHAYYSCSLGFIPDNAWHQKQPGNSQYELDDLWAGNTFFSEYSRRIGAPTGLPLHWTKYQNGAINHFYYREFVSGVTGNKTKVWFHVKKMKRKWFRKNQEFDLQSVILWGDGGPPSTSDERITPEEMHKRFKVNIGQSYMTPVFKKHANCNA</sequence>
<evidence type="ECO:0000313" key="1">
    <source>
        <dbReference type="EMBL" id="CAD9701540.1"/>
    </source>
</evidence>
<organism evidence="1">
    <name type="scientific">Mucochytrium quahogii</name>
    <dbReference type="NCBI Taxonomy" id="96639"/>
    <lineage>
        <taxon>Eukaryota</taxon>
        <taxon>Sar</taxon>
        <taxon>Stramenopiles</taxon>
        <taxon>Bigyra</taxon>
        <taxon>Labyrinthulomycetes</taxon>
        <taxon>Thraustochytrida</taxon>
        <taxon>Thraustochytriidae</taxon>
        <taxon>Mucochytrium</taxon>
    </lineage>
</organism>